<comment type="similarity">
    <text evidence="1">Belongs to the protein kinase superfamily. STE Ser/Thr protein kinase family. MAP kinase kinase kinase subfamily.</text>
</comment>
<dbReference type="InterPro" id="IPR000719">
    <property type="entry name" value="Prot_kinase_dom"/>
</dbReference>
<organism evidence="8 9">
    <name type="scientific">Cyclocybe aegerita</name>
    <name type="common">Black poplar mushroom</name>
    <name type="synonym">Agrocybe aegerita</name>
    <dbReference type="NCBI Taxonomy" id="1973307"/>
    <lineage>
        <taxon>Eukaryota</taxon>
        <taxon>Fungi</taxon>
        <taxon>Dikarya</taxon>
        <taxon>Basidiomycota</taxon>
        <taxon>Agaricomycotina</taxon>
        <taxon>Agaricomycetes</taxon>
        <taxon>Agaricomycetidae</taxon>
        <taxon>Agaricales</taxon>
        <taxon>Agaricineae</taxon>
        <taxon>Bolbitiaceae</taxon>
        <taxon>Cyclocybe</taxon>
    </lineage>
</organism>
<keyword evidence="9" id="KW-1185">Reference proteome</keyword>
<accession>A0A8S0W1F2</accession>
<dbReference type="PROSITE" id="PS50011">
    <property type="entry name" value="PROTEIN_KINASE_DOM"/>
    <property type="match status" value="1"/>
</dbReference>
<keyword evidence="3" id="KW-0808">Transferase</keyword>
<gene>
    <name evidence="8" type="ORF">AAE3_LOCUS14025</name>
</gene>
<evidence type="ECO:0000256" key="4">
    <source>
        <dbReference type="ARBA" id="ARBA00022741"/>
    </source>
</evidence>
<dbReference type="Pfam" id="PF00069">
    <property type="entry name" value="Pkinase"/>
    <property type="match status" value="1"/>
</dbReference>
<dbReference type="PANTHER" id="PTHR11584">
    <property type="entry name" value="SERINE/THREONINE PROTEIN KINASE"/>
    <property type="match status" value="1"/>
</dbReference>
<keyword evidence="6" id="KW-0067">ATP-binding</keyword>
<dbReference type="EMBL" id="CACVBS010000112">
    <property type="protein sequence ID" value="CAA7271665.1"/>
    <property type="molecule type" value="Genomic_DNA"/>
</dbReference>
<sequence>MAVRQVELLIDSGTDQEVKKSMFSALDREIELHKNLEHENIIQYLFSSIGQKYFDIFFEYAPGGSVADLLQKYGAFEEPLVKNFVRQILQGLDYLHDRDIIHGNIRGANILIDSTGRTKISDFSLAKVDDNFLKKTFEIDHEARPTAAELLQHPWIASS</sequence>
<evidence type="ECO:0000256" key="2">
    <source>
        <dbReference type="ARBA" id="ARBA00022527"/>
    </source>
</evidence>
<dbReference type="GO" id="GO:0005524">
    <property type="term" value="F:ATP binding"/>
    <property type="evidence" value="ECO:0007669"/>
    <property type="project" value="UniProtKB-KW"/>
</dbReference>
<dbReference type="Gene3D" id="1.10.510.10">
    <property type="entry name" value="Transferase(Phosphotransferase) domain 1"/>
    <property type="match status" value="1"/>
</dbReference>
<keyword evidence="5" id="KW-0418">Kinase</keyword>
<evidence type="ECO:0000259" key="7">
    <source>
        <dbReference type="PROSITE" id="PS50011"/>
    </source>
</evidence>
<evidence type="ECO:0000256" key="5">
    <source>
        <dbReference type="ARBA" id="ARBA00022777"/>
    </source>
</evidence>
<evidence type="ECO:0000313" key="8">
    <source>
        <dbReference type="EMBL" id="CAA7271665.1"/>
    </source>
</evidence>
<dbReference type="AlphaFoldDB" id="A0A8S0W1F2"/>
<keyword evidence="4" id="KW-0547">Nucleotide-binding</keyword>
<protein>
    <recommendedName>
        <fullName evidence="7">Protein kinase domain-containing protein</fullName>
    </recommendedName>
</protein>
<dbReference type="GO" id="GO:0004674">
    <property type="term" value="F:protein serine/threonine kinase activity"/>
    <property type="evidence" value="ECO:0007669"/>
    <property type="project" value="UniProtKB-KW"/>
</dbReference>
<evidence type="ECO:0000256" key="1">
    <source>
        <dbReference type="ARBA" id="ARBA00006529"/>
    </source>
</evidence>
<feature type="domain" description="Protein kinase" evidence="7">
    <location>
        <begin position="1"/>
        <end position="159"/>
    </location>
</feature>
<dbReference type="SUPFAM" id="SSF56112">
    <property type="entry name" value="Protein kinase-like (PK-like)"/>
    <property type="match status" value="1"/>
</dbReference>
<dbReference type="Proteomes" id="UP000467700">
    <property type="component" value="Unassembled WGS sequence"/>
</dbReference>
<evidence type="ECO:0000313" key="9">
    <source>
        <dbReference type="Proteomes" id="UP000467700"/>
    </source>
</evidence>
<dbReference type="OrthoDB" id="266718at2759"/>
<reference evidence="8 9" key="1">
    <citation type="submission" date="2020-01" db="EMBL/GenBank/DDBJ databases">
        <authorList>
            <person name="Gupta K D."/>
        </authorList>
    </citation>
    <scope>NUCLEOTIDE SEQUENCE [LARGE SCALE GENOMIC DNA]</scope>
</reference>
<name>A0A8S0W1F2_CYCAE</name>
<dbReference type="PANTHER" id="PTHR11584:SF369">
    <property type="entry name" value="MITOGEN-ACTIVATED PROTEIN KINASE KINASE KINASE 19-RELATED"/>
    <property type="match status" value="1"/>
</dbReference>
<proteinExistence type="inferred from homology"/>
<keyword evidence="2" id="KW-0723">Serine/threonine-protein kinase</keyword>
<evidence type="ECO:0000256" key="3">
    <source>
        <dbReference type="ARBA" id="ARBA00022679"/>
    </source>
</evidence>
<comment type="caution">
    <text evidence="8">The sequence shown here is derived from an EMBL/GenBank/DDBJ whole genome shotgun (WGS) entry which is preliminary data.</text>
</comment>
<evidence type="ECO:0000256" key="6">
    <source>
        <dbReference type="ARBA" id="ARBA00022840"/>
    </source>
</evidence>
<dbReference type="InterPro" id="IPR011009">
    <property type="entry name" value="Kinase-like_dom_sf"/>
</dbReference>